<dbReference type="InterPro" id="IPR015867">
    <property type="entry name" value="N-reg_PII/ATP_PRibTrfase_C"/>
</dbReference>
<evidence type="ECO:0000313" key="3">
    <source>
        <dbReference type="Proteomes" id="UP001501509"/>
    </source>
</evidence>
<dbReference type="EMBL" id="BAAATD010000014">
    <property type="protein sequence ID" value="GAA2629058.1"/>
    <property type="molecule type" value="Genomic_DNA"/>
</dbReference>
<dbReference type="PANTHER" id="PTHR23419">
    <property type="entry name" value="DIVALENT CATION TOLERANCE CUTA-RELATED"/>
    <property type="match status" value="1"/>
</dbReference>
<evidence type="ECO:0000313" key="2">
    <source>
        <dbReference type="EMBL" id="GAA2629058.1"/>
    </source>
</evidence>
<name>A0ABN3QLJ5_9ACTN</name>
<dbReference type="Pfam" id="PF03091">
    <property type="entry name" value="CutA1"/>
    <property type="match status" value="1"/>
</dbReference>
<evidence type="ECO:0000256" key="1">
    <source>
        <dbReference type="ARBA" id="ARBA00010169"/>
    </source>
</evidence>
<keyword evidence="3" id="KW-1185">Reference proteome</keyword>
<organism evidence="2 3">
    <name type="scientific">Actinomadura fulvescens</name>
    <dbReference type="NCBI Taxonomy" id="46160"/>
    <lineage>
        <taxon>Bacteria</taxon>
        <taxon>Bacillati</taxon>
        <taxon>Actinomycetota</taxon>
        <taxon>Actinomycetes</taxon>
        <taxon>Streptosporangiales</taxon>
        <taxon>Thermomonosporaceae</taxon>
        <taxon>Actinomadura</taxon>
    </lineage>
</organism>
<gene>
    <name evidence="2" type="ORF">GCM10010411_78170</name>
</gene>
<comment type="similarity">
    <text evidence="1">Belongs to the CutA family.</text>
</comment>
<accession>A0ABN3QLJ5</accession>
<dbReference type="Gene3D" id="3.30.70.120">
    <property type="match status" value="1"/>
</dbReference>
<dbReference type="PANTHER" id="PTHR23419:SF8">
    <property type="entry name" value="FI09726P"/>
    <property type="match status" value="1"/>
</dbReference>
<comment type="caution">
    <text evidence="2">The sequence shown here is derived from an EMBL/GenBank/DDBJ whole genome shotgun (WGS) entry which is preliminary data.</text>
</comment>
<dbReference type="InterPro" id="IPR011322">
    <property type="entry name" value="N-reg_PII-like_a/b"/>
</dbReference>
<dbReference type="InterPro" id="IPR004323">
    <property type="entry name" value="Ion_tolerance_CutA"/>
</dbReference>
<dbReference type="RefSeq" id="WP_344547543.1">
    <property type="nucleotide sequence ID" value="NZ_BAAATD010000014.1"/>
</dbReference>
<proteinExistence type="inferred from homology"/>
<dbReference type="SUPFAM" id="SSF54913">
    <property type="entry name" value="GlnB-like"/>
    <property type="match status" value="1"/>
</dbReference>
<reference evidence="2 3" key="1">
    <citation type="journal article" date="2019" name="Int. J. Syst. Evol. Microbiol.">
        <title>The Global Catalogue of Microorganisms (GCM) 10K type strain sequencing project: providing services to taxonomists for standard genome sequencing and annotation.</title>
        <authorList>
            <consortium name="The Broad Institute Genomics Platform"/>
            <consortium name="The Broad Institute Genome Sequencing Center for Infectious Disease"/>
            <person name="Wu L."/>
            <person name="Ma J."/>
        </authorList>
    </citation>
    <scope>NUCLEOTIDE SEQUENCE [LARGE SCALE GENOMIC DNA]</scope>
    <source>
        <strain evidence="2 3">JCM 6833</strain>
    </source>
</reference>
<sequence>MTQNLEIHVTTGNREEAEKVVQAAVEGRLAACAQISGPITSTYWWQGKLERDEEFFIVMKTTDERLDALVANIKANHSYDTPEIVAVPIVGGLGDYLTWIKAETEVPSSGD</sequence>
<protein>
    <submittedName>
        <fullName evidence="2">Divalent-cation tolerance protein CutA</fullName>
    </submittedName>
</protein>
<dbReference type="Proteomes" id="UP001501509">
    <property type="component" value="Unassembled WGS sequence"/>
</dbReference>